<proteinExistence type="predicted"/>
<feature type="compositionally biased region" description="Basic and acidic residues" evidence="1">
    <location>
        <begin position="38"/>
        <end position="57"/>
    </location>
</feature>
<reference evidence="2" key="1">
    <citation type="submission" date="2021-02" db="EMBL/GenBank/DDBJ databases">
        <authorList>
            <person name="Dougan E. K."/>
            <person name="Rhodes N."/>
            <person name="Thang M."/>
            <person name="Chan C."/>
        </authorList>
    </citation>
    <scope>NUCLEOTIDE SEQUENCE</scope>
</reference>
<evidence type="ECO:0000313" key="2">
    <source>
        <dbReference type="EMBL" id="CAE7300314.1"/>
    </source>
</evidence>
<organism evidence="2 3">
    <name type="scientific">Symbiodinium natans</name>
    <dbReference type="NCBI Taxonomy" id="878477"/>
    <lineage>
        <taxon>Eukaryota</taxon>
        <taxon>Sar</taxon>
        <taxon>Alveolata</taxon>
        <taxon>Dinophyceae</taxon>
        <taxon>Suessiales</taxon>
        <taxon>Symbiodiniaceae</taxon>
        <taxon>Symbiodinium</taxon>
    </lineage>
</organism>
<dbReference type="AlphaFoldDB" id="A0A812ND73"/>
<dbReference type="Proteomes" id="UP000604046">
    <property type="component" value="Unassembled WGS sequence"/>
</dbReference>
<gene>
    <name evidence="2" type="ORF">SNAT2548_LOCUS15803</name>
</gene>
<accession>A0A812ND73</accession>
<dbReference type="EMBL" id="CAJNDS010002064">
    <property type="protein sequence ID" value="CAE7300314.1"/>
    <property type="molecule type" value="Genomic_DNA"/>
</dbReference>
<comment type="caution">
    <text evidence="2">The sequence shown here is derived from an EMBL/GenBank/DDBJ whole genome shotgun (WGS) entry which is preliminary data.</text>
</comment>
<name>A0A812ND73_9DINO</name>
<feature type="compositionally biased region" description="Pro residues" evidence="1">
    <location>
        <begin position="94"/>
        <end position="108"/>
    </location>
</feature>
<keyword evidence="3" id="KW-1185">Reference proteome</keyword>
<feature type="region of interest" description="Disordered" evidence="1">
    <location>
        <begin position="84"/>
        <end position="126"/>
    </location>
</feature>
<protein>
    <submittedName>
        <fullName evidence="2">Uncharacterized protein</fullName>
    </submittedName>
</protein>
<evidence type="ECO:0000313" key="3">
    <source>
        <dbReference type="Proteomes" id="UP000604046"/>
    </source>
</evidence>
<evidence type="ECO:0000256" key="1">
    <source>
        <dbReference type="SAM" id="MobiDB-lite"/>
    </source>
</evidence>
<dbReference type="PROSITE" id="PS51257">
    <property type="entry name" value="PROKAR_LIPOPROTEIN"/>
    <property type="match status" value="1"/>
</dbReference>
<feature type="region of interest" description="Disordered" evidence="1">
    <location>
        <begin position="38"/>
        <end position="59"/>
    </location>
</feature>
<sequence>MACWRLLAVSGALLGCAAFFLSSRYKLVLFKVAHAAEREPRDTQAFHPSETEKDDYSATRAGVQGAPVGKASIDAFLARAHVSAPVAQTTPTSTPTPPPTRTPTPTTTPTPASGPHSHETCPGLTRSTKCIDSSSHLLPEKKSSYKIPSDLAAMLAPENTVQVQQKLINSDICVIAMGDSTLEETVEDIGAMLGEVDGTRKSAEEIWKWIDTWMNATVSQSKPGAHFDAPLFRASYFPNHRKMSIVARGGRFVLYYRFIGHPEIDKNWMGLRSLLNEPLREEIVSGADKWCGNLRRVVWLQVGYHEKRQERKHFHKSGLPDVYRKVLPWVEQLAPERYWLMRQGEDLDQLNQWLRAELQNPSRNHKNWSIMDYKVPWACEKRNIEQVRAHTGSIERWWHSRKTLDKYPDYYLSMLRTMKIVQHMLC</sequence>